<dbReference type="EMBL" id="JAKNBA010000047">
    <property type="protein sequence ID" value="MDE1243961.1"/>
    <property type="molecule type" value="Genomic_DNA"/>
</dbReference>
<dbReference type="Proteomes" id="UP001140979">
    <property type="component" value="Unassembled WGS sequence"/>
</dbReference>
<protein>
    <submittedName>
        <fullName evidence="1">Uncharacterized protein</fullName>
    </submittedName>
</protein>
<comment type="caution">
    <text evidence="1">The sequence shown here is derived from an EMBL/GenBank/DDBJ whole genome shotgun (WGS) entry which is preliminary data.</text>
</comment>
<proteinExistence type="predicted"/>
<organism evidence="1 2">
    <name type="scientific">Vibrio aestuarianus</name>
    <dbReference type="NCBI Taxonomy" id="28171"/>
    <lineage>
        <taxon>Bacteria</taxon>
        <taxon>Pseudomonadati</taxon>
        <taxon>Pseudomonadota</taxon>
        <taxon>Gammaproteobacteria</taxon>
        <taxon>Vibrionales</taxon>
        <taxon>Vibrionaceae</taxon>
        <taxon>Vibrio</taxon>
    </lineage>
</organism>
<gene>
    <name evidence="1" type="ORF">L9W94_17820</name>
</gene>
<evidence type="ECO:0000313" key="1">
    <source>
        <dbReference type="EMBL" id="MDE1243961.1"/>
    </source>
</evidence>
<dbReference type="RefSeq" id="WP_274683828.1">
    <property type="nucleotide sequence ID" value="NZ_JAKNBA010000047.1"/>
</dbReference>
<accession>A0A9X4EX78</accession>
<reference evidence="1" key="1">
    <citation type="submission" date="2022-02" db="EMBL/GenBank/DDBJ databases">
        <title>Emergence and expansion in Europe of a Vibrio aestuarianus clonal complex pathogenic for oysters.</title>
        <authorList>
            <person name="Mesnil A."/>
            <person name="Travers M.-A."/>
        </authorList>
    </citation>
    <scope>NUCLEOTIDE SEQUENCE</scope>
    <source>
        <strain evidence="1">19_064_11T1</strain>
    </source>
</reference>
<evidence type="ECO:0000313" key="2">
    <source>
        <dbReference type="Proteomes" id="UP001140979"/>
    </source>
</evidence>
<dbReference type="AlphaFoldDB" id="A0A9X4EX78"/>
<name>A0A9X4EX78_9VIBR</name>
<sequence>MQELSQSLRKAIVLALEEATSYRDQLDLSRFIQMGVTVEQIHLIDTAMYLLRLHPYLSQDDFESKYSVQKVQLTIGSVDNFKKLLNLNEYTYHDWLKTNGLSEDEPLCLPYMVYQHFSDEIRRDYMNGAYLVENLQVQLGSKQLNHFKFRCGTVVGIPTDVFDIMIFILISRFGKYSGFKMNLPDSVLHLFSHTNSVDIEVRTYATEFSHRTQHSVCLIDDLNESSPIRKVRDIIKLEEFSIYHKCNSNRELLDLLDFS</sequence>